<comment type="similarity">
    <text evidence="2 5">Belongs to the peptidase M16 family.</text>
</comment>
<name>A0A0D7BTA3_9AGAR</name>
<dbReference type="PROSITE" id="PS00143">
    <property type="entry name" value="INSULINASE"/>
    <property type="match status" value="1"/>
</dbReference>
<evidence type="ECO:0000256" key="5">
    <source>
        <dbReference type="RuleBase" id="RU004447"/>
    </source>
</evidence>
<feature type="domain" description="Peptidase M16 C-terminal" evidence="7">
    <location>
        <begin position="199"/>
        <end position="437"/>
    </location>
</feature>
<evidence type="ECO:0000256" key="1">
    <source>
        <dbReference type="ARBA" id="ARBA00002123"/>
    </source>
</evidence>
<gene>
    <name evidence="8" type="ORF">CYLTODRAFT_365478</name>
</gene>
<organism evidence="8 9">
    <name type="scientific">Cylindrobasidium torrendii FP15055 ss-10</name>
    <dbReference type="NCBI Taxonomy" id="1314674"/>
    <lineage>
        <taxon>Eukaryota</taxon>
        <taxon>Fungi</taxon>
        <taxon>Dikarya</taxon>
        <taxon>Basidiomycota</taxon>
        <taxon>Agaricomycotina</taxon>
        <taxon>Agaricomycetes</taxon>
        <taxon>Agaricomycetidae</taxon>
        <taxon>Agaricales</taxon>
        <taxon>Marasmiineae</taxon>
        <taxon>Physalacriaceae</taxon>
        <taxon>Cylindrobasidium</taxon>
    </lineage>
</organism>
<comment type="function">
    <text evidence="1">Substrate recognition and binding subunit of the essential mitochondrial processing protease (MPP), which cleaves the mitochondrial sequence off newly imported precursors proteins.</text>
</comment>
<dbReference type="GO" id="GO:0005739">
    <property type="term" value="C:mitochondrion"/>
    <property type="evidence" value="ECO:0007669"/>
    <property type="project" value="TreeGrafter"/>
</dbReference>
<feature type="domain" description="Peptidase M16 N-terminal" evidence="6">
    <location>
        <begin position="46"/>
        <end position="193"/>
    </location>
</feature>
<dbReference type="InterPro" id="IPR050361">
    <property type="entry name" value="MPP/UQCRC_Complex"/>
</dbReference>
<dbReference type="GO" id="GO:0006627">
    <property type="term" value="P:protein processing involved in protein targeting to mitochondrion"/>
    <property type="evidence" value="ECO:0007669"/>
    <property type="project" value="TreeGrafter"/>
</dbReference>
<dbReference type="Gene3D" id="3.30.830.10">
    <property type="entry name" value="Metalloenzyme, LuxS/M16 peptidase-like"/>
    <property type="match status" value="2"/>
</dbReference>
<dbReference type="InterPro" id="IPR011249">
    <property type="entry name" value="Metalloenz_LuxS/M16"/>
</dbReference>
<dbReference type="EMBL" id="KN880435">
    <property type="protein sequence ID" value="KIY73485.1"/>
    <property type="molecule type" value="Genomic_DNA"/>
</dbReference>
<accession>A0A0D7BTA3</accession>
<evidence type="ECO:0000313" key="9">
    <source>
        <dbReference type="Proteomes" id="UP000054007"/>
    </source>
</evidence>
<dbReference type="AlphaFoldDB" id="A0A0D7BTA3"/>
<dbReference type="Pfam" id="PF00675">
    <property type="entry name" value="Peptidase_M16"/>
    <property type="match status" value="1"/>
</dbReference>
<dbReference type="OrthoDB" id="277191at2759"/>
<evidence type="ECO:0000259" key="6">
    <source>
        <dbReference type="Pfam" id="PF00675"/>
    </source>
</evidence>
<keyword evidence="9" id="KW-1185">Reference proteome</keyword>
<dbReference type="InterPro" id="IPR011765">
    <property type="entry name" value="Pept_M16_N"/>
</dbReference>
<protein>
    <recommendedName>
        <fullName evidence="3">Alpha-MPP</fullName>
    </recommendedName>
    <alternativeName>
        <fullName evidence="4">Inactive zinc metalloprotease alpha</fullName>
    </alternativeName>
</protein>
<evidence type="ECO:0000313" key="8">
    <source>
        <dbReference type="EMBL" id="KIY73485.1"/>
    </source>
</evidence>
<evidence type="ECO:0000256" key="4">
    <source>
        <dbReference type="ARBA" id="ARBA00032315"/>
    </source>
</evidence>
<evidence type="ECO:0000259" key="7">
    <source>
        <dbReference type="Pfam" id="PF05193"/>
    </source>
</evidence>
<dbReference type="InterPro" id="IPR001431">
    <property type="entry name" value="Pept_M16_Zn_BS"/>
</dbReference>
<dbReference type="GO" id="GO:0004222">
    <property type="term" value="F:metalloendopeptidase activity"/>
    <property type="evidence" value="ECO:0007669"/>
    <property type="project" value="InterPro"/>
</dbReference>
<proteinExistence type="inferred from homology"/>
<dbReference type="GO" id="GO:0046872">
    <property type="term" value="F:metal ion binding"/>
    <property type="evidence" value="ECO:0007669"/>
    <property type="project" value="InterPro"/>
</dbReference>
<sequence length="523" mass="57355">MRRACQSLARRGVHTQTRKLTQAAPATKTTVTDGNYTLTTLPNKIRVATDNTPGHFSSVGLYVDGGSRYETKELLGASHFLDRLAFKSTLNRSEPEVAGLLHSLGGQVMCNSSREALMYQSSHFNHGTPLATELIADTVLRPALLPEEIELQRDAAMYELRELSDKPETIIPEILHSVAYNHEGLGNSLLCPEDRVDAIDATTLRRAMRSWYKPERMVLAGAGMPHEELVHLAEQHFSTLAGTQPASVYRAGGPQQQAPTNILSSSSPSLTKTLTRAASYLYPNSADDSDRIEQALSVKSTYQGGYVHIPRSDLEFDHLYIGYEGVGLNHDDIYAVATMQVLLGGGGSFSAGGPGKGMYSRLYTNILNHFPQVDHCASYHHIYQDSSLFGLFASFVPGHIRGGNTPRQILPHLVHQLSLILYTKLPEVELQRAKNQLKSSLMMSLESQSIQVEDLGRQILSQGRRVPVEEMTARIDALTAEDLRRVAASIFGVDSGKVPTIVSMGASDIGDYQKTFKTYGLSA</sequence>
<dbReference type="PANTHER" id="PTHR11851:SF49">
    <property type="entry name" value="MITOCHONDRIAL-PROCESSING PEPTIDASE SUBUNIT ALPHA"/>
    <property type="match status" value="1"/>
</dbReference>
<evidence type="ECO:0000256" key="2">
    <source>
        <dbReference type="ARBA" id="ARBA00007261"/>
    </source>
</evidence>
<dbReference type="Proteomes" id="UP000054007">
    <property type="component" value="Unassembled WGS sequence"/>
</dbReference>
<dbReference type="Pfam" id="PF05193">
    <property type="entry name" value="Peptidase_M16_C"/>
    <property type="match status" value="1"/>
</dbReference>
<dbReference type="InterPro" id="IPR007863">
    <property type="entry name" value="Peptidase_M16_C"/>
</dbReference>
<evidence type="ECO:0000256" key="3">
    <source>
        <dbReference type="ARBA" id="ARBA00030006"/>
    </source>
</evidence>
<reference evidence="8 9" key="1">
    <citation type="journal article" date="2015" name="Fungal Genet. Biol.">
        <title>Evolution of novel wood decay mechanisms in Agaricales revealed by the genome sequences of Fistulina hepatica and Cylindrobasidium torrendii.</title>
        <authorList>
            <person name="Floudas D."/>
            <person name="Held B.W."/>
            <person name="Riley R."/>
            <person name="Nagy L.G."/>
            <person name="Koehler G."/>
            <person name="Ransdell A.S."/>
            <person name="Younus H."/>
            <person name="Chow J."/>
            <person name="Chiniquy J."/>
            <person name="Lipzen A."/>
            <person name="Tritt A."/>
            <person name="Sun H."/>
            <person name="Haridas S."/>
            <person name="LaButti K."/>
            <person name="Ohm R.A."/>
            <person name="Kues U."/>
            <person name="Blanchette R.A."/>
            <person name="Grigoriev I.V."/>
            <person name="Minto R.E."/>
            <person name="Hibbett D.S."/>
        </authorList>
    </citation>
    <scope>NUCLEOTIDE SEQUENCE [LARGE SCALE GENOMIC DNA]</scope>
    <source>
        <strain evidence="8 9">FP15055 ss-10</strain>
    </source>
</reference>
<dbReference type="STRING" id="1314674.A0A0D7BTA3"/>
<dbReference type="SUPFAM" id="SSF63411">
    <property type="entry name" value="LuxS/MPP-like metallohydrolase"/>
    <property type="match status" value="2"/>
</dbReference>
<dbReference type="PANTHER" id="PTHR11851">
    <property type="entry name" value="METALLOPROTEASE"/>
    <property type="match status" value="1"/>
</dbReference>